<dbReference type="InterPro" id="IPR001119">
    <property type="entry name" value="SLH_dom"/>
</dbReference>
<feature type="domain" description="SLH" evidence="2">
    <location>
        <begin position="739"/>
        <end position="800"/>
    </location>
</feature>
<evidence type="ECO:0000259" key="2">
    <source>
        <dbReference type="PROSITE" id="PS51272"/>
    </source>
</evidence>
<dbReference type="GO" id="GO:0008270">
    <property type="term" value="F:zinc ion binding"/>
    <property type="evidence" value="ECO:0007669"/>
    <property type="project" value="InterPro"/>
</dbReference>
<evidence type="ECO:0000256" key="1">
    <source>
        <dbReference type="SAM" id="MobiDB-lite"/>
    </source>
</evidence>
<accession>A0A943UYC1</accession>
<dbReference type="InterPro" id="IPR051465">
    <property type="entry name" value="Cell_Envelope_Struct_Comp"/>
</dbReference>
<feature type="region of interest" description="Disordered" evidence="1">
    <location>
        <begin position="545"/>
        <end position="609"/>
    </location>
</feature>
<feature type="region of interest" description="Disordered" evidence="1">
    <location>
        <begin position="306"/>
        <end position="326"/>
    </location>
</feature>
<dbReference type="EMBL" id="JAGZSV010000001">
    <property type="protein sequence ID" value="MBS6939876.1"/>
    <property type="molecule type" value="Genomic_DNA"/>
</dbReference>
<dbReference type="Proteomes" id="UP000727506">
    <property type="component" value="Unassembled WGS sequence"/>
</dbReference>
<dbReference type="InterPro" id="IPR011505">
    <property type="entry name" value="Peptidase_M26_C_dom"/>
</dbReference>
<feature type="domain" description="SLH" evidence="2">
    <location>
        <begin position="611"/>
        <end position="670"/>
    </location>
</feature>
<proteinExistence type="predicted"/>
<dbReference type="GO" id="GO:0004222">
    <property type="term" value="F:metalloendopeptidase activity"/>
    <property type="evidence" value="ECO:0007669"/>
    <property type="project" value="InterPro"/>
</dbReference>
<comment type="caution">
    <text evidence="3">The sequence shown here is derived from an EMBL/GenBank/DDBJ whole genome shotgun (WGS) entry which is preliminary data.</text>
</comment>
<feature type="compositionally biased region" description="Pro residues" evidence="1">
    <location>
        <begin position="549"/>
        <end position="577"/>
    </location>
</feature>
<evidence type="ECO:0000313" key="3">
    <source>
        <dbReference type="EMBL" id="MBS6939876.1"/>
    </source>
</evidence>
<dbReference type="PROSITE" id="PS51272">
    <property type="entry name" value="SLH"/>
    <property type="match status" value="3"/>
</dbReference>
<dbReference type="PANTHER" id="PTHR43308">
    <property type="entry name" value="OUTER MEMBRANE PROTEIN ALPHA-RELATED"/>
    <property type="match status" value="1"/>
</dbReference>
<dbReference type="GO" id="GO:0005576">
    <property type="term" value="C:extracellular region"/>
    <property type="evidence" value="ECO:0007669"/>
    <property type="project" value="InterPro"/>
</dbReference>
<sequence length="800" mass="86542">MDAWFARTSKALIVEKESAERPDAPTSLYAKLAANDTLRAYILPFLNVSENSVYAASNVATITFGPVDTYVDRSLAHTDGAAYAAAIEAFETELDKAAGEQARYIDFWLRIAKPEVREKLFSDRLIIDSLRMRGAAPGTGSAEWSPRFGEKAALGVRELITPMGAYASFFQADGVAEAPNVRMYLTRALEKDGLSTYTHELTHLYEDDVWFAGAGSREGLDAEVFARGMFESWAGDEPVFNINTIYDDASSGRLYNASPERFENADDVQQYAQGMMDVLYTLDYAEAEAVLAGSDEEKARWFHKMEQQNDTRTRSNQGNPAATHKVDSVRAITAQEAAGLSSVDDLVDQDIVAARYEVDGLKTTGLTRSNGYYTVPLFTANYAAVENDNGVSGDVMVRRYAYDLLAEYGYYQGMVPYVSNLYAADAAAQGVVLSDAFVLPRIFGGQYATMADFKKGMFKKRSERKDDLKPVVISYGGGQVAIDGYDDLAALMKDAVAYDLANVHDTGNGWPNTRAMDTKTEQLKRAVYAAYLVDTDDFRASIYKDEAPEPQPEPGPDPEPQPEPGPDPEPQPQPEPGPEPEPEPEAPVPGTPARPTEPPAPGTQAHAAACPSAPFADVSDGDWFHESVDFAAWNGIMTGISPSRFDPEGPTTRAMVAMVLWRMAGSPAPQAPAPFADVPAGAWHAEAVAWAAETGVAHGYGDGEAFGPDDAVTREQMAAFLARFASALGLDPQAPRAGLSEFSDADDVSPFARDALSWAVGRGLVRGMGDTGLLAPQGGSTRAQTATLLVRFCREFLMEG</sequence>
<feature type="compositionally biased region" description="Pro residues" evidence="1">
    <location>
        <begin position="585"/>
        <end position="601"/>
    </location>
</feature>
<dbReference type="AlphaFoldDB" id="A0A943UYC1"/>
<reference evidence="3" key="1">
    <citation type="submission" date="2021-02" db="EMBL/GenBank/DDBJ databases">
        <title>Infant gut strain persistence is associated with maternal origin, phylogeny, and functional potential including surface adhesion and iron acquisition.</title>
        <authorList>
            <person name="Lou Y.C."/>
        </authorList>
    </citation>
    <scope>NUCLEOTIDE SEQUENCE</scope>
    <source>
        <strain evidence="3">L2_039_000G1_dasL2_039_000G1_concoct_11</strain>
    </source>
</reference>
<dbReference type="Pfam" id="PF07580">
    <property type="entry name" value="Peptidase_M26_C"/>
    <property type="match status" value="1"/>
</dbReference>
<evidence type="ECO:0000313" key="4">
    <source>
        <dbReference type="Proteomes" id="UP000727506"/>
    </source>
</evidence>
<gene>
    <name evidence="3" type="ORF">KH142_00015</name>
</gene>
<name>A0A943UYC1_9ACTN</name>
<dbReference type="Pfam" id="PF00395">
    <property type="entry name" value="SLH"/>
    <property type="match status" value="3"/>
</dbReference>
<feature type="domain" description="SLH" evidence="2">
    <location>
        <begin position="671"/>
        <end position="735"/>
    </location>
</feature>
<organism evidence="3 4">
    <name type="scientific">Slackia piriformis</name>
    <dbReference type="NCBI Taxonomy" id="626934"/>
    <lineage>
        <taxon>Bacteria</taxon>
        <taxon>Bacillati</taxon>
        <taxon>Actinomycetota</taxon>
        <taxon>Coriobacteriia</taxon>
        <taxon>Eggerthellales</taxon>
        <taxon>Eggerthellaceae</taxon>
        <taxon>Slackia</taxon>
    </lineage>
</organism>
<protein>
    <submittedName>
        <fullName evidence="3">S-layer homology domain-containing protein</fullName>
    </submittedName>
</protein>